<dbReference type="EMBL" id="BORC01000002">
    <property type="protein sequence ID" value="GIN61511.1"/>
    <property type="molecule type" value="Genomic_DNA"/>
</dbReference>
<organism evidence="1 2">
    <name type="scientific">Robertmurraya siralis</name>
    <dbReference type="NCBI Taxonomy" id="77777"/>
    <lineage>
        <taxon>Bacteria</taxon>
        <taxon>Bacillati</taxon>
        <taxon>Bacillota</taxon>
        <taxon>Bacilli</taxon>
        <taxon>Bacillales</taxon>
        <taxon>Bacillaceae</taxon>
        <taxon>Robertmurraya</taxon>
    </lineage>
</organism>
<dbReference type="PANTHER" id="PTHR30531:SF12">
    <property type="entry name" value="FLAGELLAR BIOSYNTHETIC PROTEIN FLHB"/>
    <property type="match status" value="1"/>
</dbReference>
<evidence type="ECO:0000313" key="1">
    <source>
        <dbReference type="EMBL" id="GIN61511.1"/>
    </source>
</evidence>
<dbReference type="Gene3D" id="3.40.1690.10">
    <property type="entry name" value="secretion proteins EscU"/>
    <property type="match status" value="1"/>
</dbReference>
<dbReference type="RefSeq" id="WP_095308030.1">
    <property type="nucleotide sequence ID" value="NZ_BORC01000002.1"/>
</dbReference>
<dbReference type="OrthoDB" id="5244399at2"/>
<proteinExistence type="predicted"/>
<comment type="caution">
    <text evidence="1">The sequence shown here is derived from an EMBL/GenBank/DDBJ whole genome shotgun (WGS) entry which is preliminary data.</text>
</comment>
<accession>A0A919WGE5</accession>
<gene>
    <name evidence="1" type="ORF">J27TS8_15040</name>
</gene>
<dbReference type="Proteomes" id="UP000682111">
    <property type="component" value="Unassembled WGS sequence"/>
</dbReference>
<keyword evidence="2" id="KW-1185">Reference proteome</keyword>
<reference evidence="1" key="1">
    <citation type="submission" date="2021-03" db="EMBL/GenBank/DDBJ databases">
        <title>Antimicrobial resistance genes in bacteria isolated from Japanese honey, and their potential for conferring macrolide and lincosamide resistance in the American foulbrood pathogen Paenibacillus larvae.</title>
        <authorList>
            <person name="Okamoto M."/>
            <person name="Kumagai M."/>
            <person name="Kanamori H."/>
            <person name="Takamatsu D."/>
        </authorList>
    </citation>
    <scope>NUCLEOTIDE SEQUENCE</scope>
    <source>
        <strain evidence="1">J27TS8</strain>
    </source>
</reference>
<dbReference type="PANTHER" id="PTHR30531">
    <property type="entry name" value="FLAGELLAR BIOSYNTHETIC PROTEIN FLHB"/>
    <property type="match status" value="1"/>
</dbReference>
<dbReference type="AlphaFoldDB" id="A0A919WGE5"/>
<protein>
    <submittedName>
        <fullName evidence="1">Uncharacterized protein</fullName>
    </submittedName>
</protein>
<evidence type="ECO:0000313" key="2">
    <source>
        <dbReference type="Proteomes" id="UP000682111"/>
    </source>
</evidence>
<dbReference type="GO" id="GO:0005886">
    <property type="term" value="C:plasma membrane"/>
    <property type="evidence" value="ECO:0007669"/>
    <property type="project" value="TreeGrafter"/>
</dbReference>
<dbReference type="SUPFAM" id="SSF160544">
    <property type="entry name" value="EscU C-terminal domain-like"/>
    <property type="match status" value="1"/>
</dbReference>
<dbReference type="Pfam" id="PF01312">
    <property type="entry name" value="Bac_export_2"/>
    <property type="match status" value="1"/>
</dbReference>
<name>A0A919WGE5_9BACI</name>
<dbReference type="GO" id="GO:0009306">
    <property type="term" value="P:protein secretion"/>
    <property type="evidence" value="ECO:0007669"/>
    <property type="project" value="InterPro"/>
</dbReference>
<dbReference type="InterPro" id="IPR006135">
    <property type="entry name" value="T3SS_substrate_exporter"/>
</dbReference>
<sequence>MKNEELERRKEAIALGYDSGAKDAPRVIAKGKGLIAENILEQAAKHEVPIQEDAALVELLSKLNINETIPEELYQAVAEVFAFIYKTNREAGAGKKESSSIAKKQK</sequence>
<dbReference type="InterPro" id="IPR029025">
    <property type="entry name" value="T3SS_substrate_exporter_C"/>
</dbReference>